<dbReference type="InterPro" id="IPR036866">
    <property type="entry name" value="RibonucZ/Hydroxyglut_hydro"/>
</dbReference>
<dbReference type="CDD" id="cd07716">
    <property type="entry name" value="RNaseZ_short-form-like_MBL-fold"/>
    <property type="match status" value="1"/>
</dbReference>
<dbReference type="HOGENOM" id="CLU_031317_3_1_9"/>
<name>W1Q148_ABIDE</name>
<dbReference type="InterPro" id="IPR001279">
    <property type="entry name" value="Metallo-B-lactamas"/>
</dbReference>
<dbReference type="STRING" id="592010.GCWU000182_001866"/>
<comment type="caution">
    <text evidence="3">The sequence shown here is derived from an EMBL/GenBank/DDBJ whole genome shotgun (WGS) entry which is preliminary data.</text>
</comment>
<evidence type="ECO:0000313" key="3">
    <source>
        <dbReference type="EMBL" id="ESK64682.1"/>
    </source>
</evidence>
<evidence type="ECO:0000256" key="1">
    <source>
        <dbReference type="ARBA" id="ARBA00022833"/>
    </source>
</evidence>
<gene>
    <name evidence="3" type="ORF">GCWU000182_001866</name>
</gene>
<dbReference type="OrthoDB" id="9794898at2"/>
<dbReference type="SUPFAM" id="SSF56281">
    <property type="entry name" value="Metallo-hydrolase/oxidoreductase"/>
    <property type="match status" value="1"/>
</dbReference>
<dbReference type="Gene3D" id="3.60.15.10">
    <property type="entry name" value="Ribonuclease Z/Hydroxyacylglutathione hydrolase-like"/>
    <property type="match status" value="1"/>
</dbReference>
<dbReference type="GO" id="GO:0042781">
    <property type="term" value="F:3'-tRNA processing endoribonuclease activity"/>
    <property type="evidence" value="ECO:0007669"/>
    <property type="project" value="TreeGrafter"/>
</dbReference>
<sequence>MSRGGGHMHIHCLGCAGGYPIGDNGTTAFVVSSQDRAYHILLDAGTGAARALENYLDVLELNAVIISHDHADHVADLGTIQHLLMLKPSGAKHAPVPIYLHDQSAFPPLAIEDKTSQLMTYGADSVLECGPFRVSFCQTVHPLPCYAMRLEELETGQVLVFTADTGWCPELIEFSQGAYVLIADSAFTNERGRNEIHMTASEVAQLANQAHVRTLVASHMAPHADQTLILQQIAADLNPDINLIHCQPGLTLSL</sequence>
<dbReference type="PANTHER" id="PTHR46018">
    <property type="entry name" value="ZINC PHOSPHODIESTERASE ELAC PROTEIN 1"/>
    <property type="match status" value="1"/>
</dbReference>
<evidence type="ECO:0000313" key="4">
    <source>
        <dbReference type="Proteomes" id="UP000019050"/>
    </source>
</evidence>
<evidence type="ECO:0000259" key="2">
    <source>
        <dbReference type="Pfam" id="PF12706"/>
    </source>
</evidence>
<dbReference type="EMBL" id="ACIN03000017">
    <property type="protein sequence ID" value="ESK64682.1"/>
    <property type="molecule type" value="Genomic_DNA"/>
</dbReference>
<feature type="domain" description="Metallo-beta-lactamase" evidence="2">
    <location>
        <begin position="39"/>
        <end position="220"/>
    </location>
</feature>
<accession>W1Q148</accession>
<dbReference type="eggNOG" id="COG1234">
    <property type="taxonomic scope" value="Bacteria"/>
</dbReference>
<dbReference type="PANTHER" id="PTHR46018:SF4">
    <property type="entry name" value="METALLO-HYDROLASE YHFI-RELATED"/>
    <property type="match status" value="1"/>
</dbReference>
<reference evidence="3" key="1">
    <citation type="submission" date="2013-06" db="EMBL/GenBank/DDBJ databases">
        <authorList>
            <person name="Weinstock G."/>
            <person name="Sodergren E."/>
            <person name="Clifton S."/>
            <person name="Fulton L."/>
            <person name="Fulton B."/>
            <person name="Courtney L."/>
            <person name="Fronick C."/>
            <person name="Harrison M."/>
            <person name="Strong C."/>
            <person name="Farmer C."/>
            <person name="Delahaunty K."/>
            <person name="Markovic C."/>
            <person name="Hall O."/>
            <person name="Minx P."/>
            <person name="Tomlinson C."/>
            <person name="Mitreva M."/>
            <person name="Nelson J."/>
            <person name="Hou S."/>
            <person name="Wollam A."/>
            <person name="Pepin K.H."/>
            <person name="Johnson M."/>
            <person name="Bhonagiri V."/>
            <person name="Nash W.E."/>
            <person name="Warren W."/>
            <person name="Chinwalla A."/>
            <person name="Mardis E.R."/>
            <person name="Wilson R.K."/>
        </authorList>
    </citation>
    <scope>NUCLEOTIDE SEQUENCE [LARGE SCALE GENOMIC DNA]</scope>
    <source>
        <strain evidence="3">ATCC 49176</strain>
    </source>
</reference>
<keyword evidence="1" id="KW-0862">Zinc</keyword>
<dbReference type="AlphaFoldDB" id="W1Q148"/>
<organism evidence="3 4">
    <name type="scientific">Abiotrophia defectiva ATCC 49176</name>
    <dbReference type="NCBI Taxonomy" id="592010"/>
    <lineage>
        <taxon>Bacteria</taxon>
        <taxon>Bacillati</taxon>
        <taxon>Bacillota</taxon>
        <taxon>Bacilli</taxon>
        <taxon>Lactobacillales</taxon>
        <taxon>Aerococcaceae</taxon>
        <taxon>Abiotrophia</taxon>
    </lineage>
</organism>
<dbReference type="Pfam" id="PF12706">
    <property type="entry name" value="Lactamase_B_2"/>
    <property type="match status" value="1"/>
</dbReference>
<proteinExistence type="predicted"/>
<keyword evidence="4" id="KW-1185">Reference proteome</keyword>
<protein>
    <submittedName>
        <fullName evidence="3">Metallo-beta-lactamase domain protein</fullName>
    </submittedName>
</protein>
<dbReference type="Proteomes" id="UP000019050">
    <property type="component" value="Unassembled WGS sequence"/>
</dbReference>